<dbReference type="EMBL" id="JNFP01000025">
    <property type="protein sequence ID" value="KIA63148.1"/>
    <property type="molecule type" value="Genomic_DNA"/>
</dbReference>
<dbReference type="RefSeq" id="WP_043673307.1">
    <property type="nucleotide sequence ID" value="NZ_BDCI01000020.1"/>
</dbReference>
<evidence type="ECO:0000313" key="2">
    <source>
        <dbReference type="Proteomes" id="UP000031364"/>
    </source>
</evidence>
<keyword evidence="2" id="KW-1185">Reference proteome</keyword>
<evidence type="ECO:0000313" key="1">
    <source>
        <dbReference type="EMBL" id="KIA63148.1"/>
    </source>
</evidence>
<comment type="caution">
    <text evidence="1">The sequence shown here is derived from an EMBL/GenBank/DDBJ whole genome shotgun (WGS) entry which is preliminary data.</text>
</comment>
<dbReference type="Proteomes" id="UP000031364">
    <property type="component" value="Unassembled WGS sequence"/>
</dbReference>
<name>A0ABR4ZD36_9NOCA</name>
<reference evidence="1 2" key="1">
    <citation type="journal article" date="2014" name="Int. J. Syst. Evol. Microbiol.">
        <title>Nocardia vulneris sp. nov., isolated from wounds of human patients in North America.</title>
        <authorList>
            <person name="Lasker B.A."/>
            <person name="Bell M."/>
            <person name="Klenk H.P."/>
            <person name="Sproer C."/>
            <person name="Schumann C."/>
            <person name="Schumann P."/>
            <person name="Brown J.M."/>
        </authorList>
    </citation>
    <scope>NUCLEOTIDE SEQUENCE [LARGE SCALE GENOMIC DNA]</scope>
    <source>
        <strain evidence="1 2">W9851</strain>
    </source>
</reference>
<gene>
    <name evidence="1" type="ORF">FG87_21185</name>
</gene>
<protein>
    <submittedName>
        <fullName evidence="1">Uncharacterized protein</fullName>
    </submittedName>
</protein>
<proteinExistence type="predicted"/>
<accession>A0ABR4ZD36</accession>
<organism evidence="1 2">
    <name type="scientific">Nocardia vulneris</name>
    <dbReference type="NCBI Taxonomy" id="1141657"/>
    <lineage>
        <taxon>Bacteria</taxon>
        <taxon>Bacillati</taxon>
        <taxon>Actinomycetota</taxon>
        <taxon>Actinomycetes</taxon>
        <taxon>Mycobacteriales</taxon>
        <taxon>Nocardiaceae</taxon>
        <taxon>Nocardia</taxon>
    </lineage>
</organism>
<sequence length="158" mass="17828">MRYVDLNATVGELTGVLSPAPYLRRLPELAVELPTGARVFATDPEHYDFYGKRCVKDLKFLDVRDTDTGVELRLRHNCWKHDEDLTIRYTAPTDRVVTLGDPGRTGFHELILDEILPHPDGCTHELVFHTGTVMVTCADLAADWTAADCADLPQRRDH</sequence>